<organism evidence="1 2">
    <name type="scientific">Streptomyces europaeiscabiei</name>
    <dbReference type="NCBI Taxonomy" id="146819"/>
    <lineage>
        <taxon>Bacteria</taxon>
        <taxon>Bacillati</taxon>
        <taxon>Actinomycetota</taxon>
        <taxon>Actinomycetes</taxon>
        <taxon>Kitasatosporales</taxon>
        <taxon>Streptomycetaceae</taxon>
        <taxon>Streptomyces</taxon>
    </lineage>
</organism>
<proteinExistence type="predicted"/>
<dbReference type="RefSeq" id="WP_319693451.1">
    <property type="nucleotide sequence ID" value="NZ_JARAWN010000137.1"/>
</dbReference>
<name>A0AAJ2PSI0_9ACTN</name>
<reference evidence="1" key="1">
    <citation type="journal article" date="2023" name="Microb. Genom.">
        <title>Mesoterricola silvestris gen. nov., sp. nov., Mesoterricola sediminis sp. nov., Geothrix oryzae sp. nov., Geothrix edaphica sp. nov., Geothrix rubra sp. nov., and Geothrix limicola sp. nov., six novel members of Acidobacteriota isolated from soils.</title>
        <authorList>
            <person name="Weisberg A.J."/>
            <person name="Pearce E."/>
            <person name="Kramer C.G."/>
            <person name="Chang J.H."/>
            <person name="Clarke C.R."/>
        </authorList>
    </citation>
    <scope>NUCLEOTIDE SEQUENCE</scope>
    <source>
        <strain evidence="1">ND06-05F</strain>
    </source>
</reference>
<comment type="caution">
    <text evidence="1">The sequence shown here is derived from an EMBL/GenBank/DDBJ whole genome shotgun (WGS) entry which is preliminary data.</text>
</comment>
<protein>
    <submittedName>
        <fullName evidence="1">Uncharacterized protein</fullName>
    </submittedName>
</protein>
<dbReference type="AlphaFoldDB" id="A0AAJ2PSI0"/>
<evidence type="ECO:0000313" key="2">
    <source>
        <dbReference type="Proteomes" id="UP001273589"/>
    </source>
</evidence>
<accession>A0AAJ2PSI0</accession>
<dbReference type="EMBL" id="JARAWN010000137">
    <property type="protein sequence ID" value="MDX3132351.1"/>
    <property type="molecule type" value="Genomic_DNA"/>
</dbReference>
<gene>
    <name evidence="1" type="ORF">PV367_21715</name>
</gene>
<sequence>MTSTSCASRCPHTSDAPRLLGVDTEVFEAGDETAKAAEWFTAGVTHALGVGLP</sequence>
<dbReference type="Proteomes" id="UP001273589">
    <property type="component" value="Unassembled WGS sequence"/>
</dbReference>
<evidence type="ECO:0000313" key="1">
    <source>
        <dbReference type="EMBL" id="MDX3132351.1"/>
    </source>
</evidence>